<sequence length="191" mass="21523">MDEPFYVFPVVQLLFAKWGPLYGFLSTTATSPLKTPPVHSSFHLAAIALLLIALKGQHRLCDIFDLAGPHSSWMEQKCTLVQLTREPTEDTTCAVPFDSPFPTEDAEERWATESPDWLLHTMPEPFCIASEFSHADLIFAIQLEDCSLLYVAVKFMLMNDHVVPSVETIEQCLTQLGPDRIIKVWVDVLVC</sequence>
<gene>
    <name evidence="1" type="ORF">BD626DRAFT_483260</name>
</gene>
<accession>A0A550CPB4</accession>
<evidence type="ECO:0000313" key="1">
    <source>
        <dbReference type="EMBL" id="TRM66617.1"/>
    </source>
</evidence>
<keyword evidence="2" id="KW-1185">Reference proteome</keyword>
<dbReference type="AlphaFoldDB" id="A0A550CPB4"/>
<proteinExistence type="predicted"/>
<reference evidence="1 2" key="1">
    <citation type="journal article" date="2019" name="New Phytol.">
        <title>Comparative genomics reveals unique wood-decay strategies and fruiting body development in the Schizophyllaceae.</title>
        <authorList>
            <person name="Almasi E."/>
            <person name="Sahu N."/>
            <person name="Krizsan K."/>
            <person name="Balint B."/>
            <person name="Kovacs G.M."/>
            <person name="Kiss B."/>
            <person name="Cseklye J."/>
            <person name="Drula E."/>
            <person name="Henrissat B."/>
            <person name="Nagy I."/>
            <person name="Chovatia M."/>
            <person name="Adam C."/>
            <person name="LaButti K."/>
            <person name="Lipzen A."/>
            <person name="Riley R."/>
            <person name="Grigoriev I.V."/>
            <person name="Nagy L.G."/>
        </authorList>
    </citation>
    <scope>NUCLEOTIDE SEQUENCE [LARGE SCALE GENOMIC DNA]</scope>
    <source>
        <strain evidence="1 2">NL-1724</strain>
    </source>
</reference>
<dbReference type="EMBL" id="VDMD01000003">
    <property type="protein sequence ID" value="TRM66617.1"/>
    <property type="molecule type" value="Genomic_DNA"/>
</dbReference>
<name>A0A550CPB4_9AGAR</name>
<evidence type="ECO:0000313" key="2">
    <source>
        <dbReference type="Proteomes" id="UP000320762"/>
    </source>
</evidence>
<dbReference type="OrthoDB" id="2393824at2759"/>
<comment type="caution">
    <text evidence="1">The sequence shown here is derived from an EMBL/GenBank/DDBJ whole genome shotgun (WGS) entry which is preliminary data.</text>
</comment>
<organism evidence="1 2">
    <name type="scientific">Schizophyllum amplum</name>
    <dbReference type="NCBI Taxonomy" id="97359"/>
    <lineage>
        <taxon>Eukaryota</taxon>
        <taxon>Fungi</taxon>
        <taxon>Dikarya</taxon>
        <taxon>Basidiomycota</taxon>
        <taxon>Agaricomycotina</taxon>
        <taxon>Agaricomycetes</taxon>
        <taxon>Agaricomycetidae</taxon>
        <taxon>Agaricales</taxon>
        <taxon>Schizophyllaceae</taxon>
        <taxon>Schizophyllum</taxon>
    </lineage>
</organism>
<protein>
    <submittedName>
        <fullName evidence="1">Uncharacterized protein</fullName>
    </submittedName>
</protein>
<dbReference type="Proteomes" id="UP000320762">
    <property type="component" value="Unassembled WGS sequence"/>
</dbReference>